<keyword evidence="3" id="KW-1185">Reference proteome</keyword>
<dbReference type="AlphaFoldDB" id="A0A4V1RQ01"/>
<feature type="transmembrane region" description="Helical" evidence="1">
    <location>
        <begin position="20"/>
        <end position="40"/>
    </location>
</feature>
<dbReference type="EMBL" id="SDWV01000009">
    <property type="protein sequence ID" value="RYC11137.1"/>
    <property type="molecule type" value="Genomic_DNA"/>
</dbReference>
<reference evidence="2 3" key="1">
    <citation type="submission" date="2019-01" db="EMBL/GenBank/DDBJ databases">
        <title>Novel species of Nocardioides.</title>
        <authorList>
            <person name="Liu Q."/>
            <person name="X Y.-H."/>
        </authorList>
    </citation>
    <scope>NUCLEOTIDE SEQUENCE [LARGE SCALE GENOMIC DNA]</scope>
    <source>
        <strain evidence="2 3">HLT2-9</strain>
    </source>
</reference>
<organism evidence="2 3">
    <name type="scientific">Nocardioides zhouii</name>
    <dbReference type="NCBI Taxonomy" id="1168729"/>
    <lineage>
        <taxon>Bacteria</taxon>
        <taxon>Bacillati</taxon>
        <taxon>Actinomycetota</taxon>
        <taxon>Actinomycetes</taxon>
        <taxon>Propionibacteriales</taxon>
        <taxon>Nocardioidaceae</taxon>
        <taxon>Nocardioides</taxon>
    </lineage>
</organism>
<dbReference type="Proteomes" id="UP000291101">
    <property type="component" value="Unassembled WGS sequence"/>
</dbReference>
<dbReference type="RefSeq" id="WP_129426928.1">
    <property type="nucleotide sequence ID" value="NZ_SDWV01000009.1"/>
</dbReference>
<feature type="transmembrane region" description="Helical" evidence="1">
    <location>
        <begin position="47"/>
        <end position="67"/>
    </location>
</feature>
<evidence type="ECO:0000313" key="3">
    <source>
        <dbReference type="Proteomes" id="UP000291101"/>
    </source>
</evidence>
<proteinExistence type="predicted"/>
<sequence length="187" mass="20234">MESPSGASQPTTVLTPRPLLRNLALGVLVIGIALTPAVWAAGGPQRLLSTVGVALVMVVLPLWAVWWTHGRTIVVHPDRVVLRRGEREVRTFAFDDLIEIRPGVDGSAGAATPEFWNKSVTLLGRTSDGKRRGLKVSAQTVESIDPLLLALAPAVARRPDLLPHDVHRTLFEEYVHDLGPGRGTQRG</sequence>
<comment type="caution">
    <text evidence="2">The sequence shown here is derived from an EMBL/GenBank/DDBJ whole genome shotgun (WGS) entry which is preliminary data.</text>
</comment>
<keyword evidence="1" id="KW-0812">Transmembrane</keyword>
<keyword evidence="1" id="KW-1133">Transmembrane helix</keyword>
<protein>
    <submittedName>
        <fullName evidence="2">Uncharacterized protein</fullName>
    </submittedName>
</protein>
<keyword evidence="1" id="KW-0472">Membrane</keyword>
<name>A0A4V1RQ01_9ACTN</name>
<evidence type="ECO:0000256" key="1">
    <source>
        <dbReference type="SAM" id="Phobius"/>
    </source>
</evidence>
<evidence type="ECO:0000313" key="2">
    <source>
        <dbReference type="EMBL" id="RYC11137.1"/>
    </source>
</evidence>
<accession>A0A4V1RQ01</accession>
<gene>
    <name evidence="2" type="ORF">EUA94_11070</name>
</gene>